<dbReference type="STRING" id="407036.SAMN05216243_2174"/>
<feature type="transmembrane region" description="Helical" evidence="1">
    <location>
        <begin position="54"/>
        <end position="79"/>
    </location>
</feature>
<feature type="transmembrane region" description="Helical" evidence="1">
    <location>
        <begin position="212"/>
        <end position="230"/>
    </location>
</feature>
<feature type="transmembrane region" description="Helical" evidence="1">
    <location>
        <begin position="160"/>
        <end position="176"/>
    </location>
</feature>
<sequence>MNNSPTLAFFLALIPGFGHMYLGHRRRGALYSILFFGIISFGALGFIVSQIDEIILVTMMGALLIWGINVIDMIITLLMRSRVQTANRSSWENSSGKTGAVPVKPEDHNERFNTILLSFIPGVGHFHLGLNQRGLTFLAGFFGVAAMIFFVAFVSHQGGFLIFLLAMPIIWIYSFFDAIQLLNKKQNGEPLEDRTIIEDLDHYREAGKKSKMLATILAIFPGAGHMYLGLQKRGLQLMAAFLLSIYVLDVLRLSIFLFLIPIIWFFSFFDALQHTNKAEQGDVQDVPIVKYLANHQKWLGVALLLLGLFYFGDAILVPVLAEQFREAFQIDLWYYYQQYFQVSIVCLLFIAGGIRLITGAKPKKGGEKQ</sequence>
<reference evidence="2 3" key="1">
    <citation type="submission" date="2016-10" db="EMBL/GenBank/DDBJ databases">
        <authorList>
            <person name="de Groot N.N."/>
        </authorList>
    </citation>
    <scope>NUCLEOTIDE SEQUENCE [LARGE SCALE GENOMIC DNA]</scope>
    <source>
        <strain evidence="2 3">CGMCC 1.6502</strain>
    </source>
</reference>
<feature type="transmembrane region" description="Helical" evidence="1">
    <location>
        <begin position="339"/>
        <end position="358"/>
    </location>
</feature>
<accession>A0A1G8ZQZ0</accession>
<protein>
    <recommendedName>
        <fullName evidence="4">TM2 domain-containing protein</fullName>
    </recommendedName>
</protein>
<evidence type="ECO:0000256" key="1">
    <source>
        <dbReference type="SAM" id="Phobius"/>
    </source>
</evidence>
<keyword evidence="1" id="KW-0812">Transmembrane</keyword>
<evidence type="ECO:0000313" key="3">
    <source>
        <dbReference type="Proteomes" id="UP000198694"/>
    </source>
</evidence>
<dbReference type="RefSeq" id="WP_093213943.1">
    <property type="nucleotide sequence ID" value="NZ_FNFL01000003.1"/>
</dbReference>
<dbReference type="EMBL" id="FNFL01000003">
    <property type="protein sequence ID" value="SDK17519.1"/>
    <property type="molecule type" value="Genomic_DNA"/>
</dbReference>
<proteinExistence type="predicted"/>
<feature type="transmembrane region" description="Helical" evidence="1">
    <location>
        <begin position="29"/>
        <end position="48"/>
    </location>
</feature>
<feature type="transmembrane region" description="Helical" evidence="1">
    <location>
        <begin position="250"/>
        <end position="269"/>
    </location>
</feature>
<keyword evidence="3" id="KW-1185">Reference proteome</keyword>
<dbReference type="OrthoDB" id="82335at2"/>
<feature type="transmembrane region" description="Helical" evidence="1">
    <location>
        <begin position="298"/>
        <end position="319"/>
    </location>
</feature>
<name>A0A1G8ZQZ0_9BACI</name>
<keyword evidence="1" id="KW-1133">Transmembrane helix</keyword>
<evidence type="ECO:0008006" key="4">
    <source>
        <dbReference type="Google" id="ProtNLM"/>
    </source>
</evidence>
<evidence type="ECO:0000313" key="2">
    <source>
        <dbReference type="EMBL" id="SDK17519.1"/>
    </source>
</evidence>
<keyword evidence="1" id="KW-0472">Membrane</keyword>
<gene>
    <name evidence="2" type="ORF">SAMN05216243_2174</name>
</gene>
<feature type="transmembrane region" description="Helical" evidence="1">
    <location>
        <begin position="6"/>
        <end position="22"/>
    </location>
</feature>
<dbReference type="Proteomes" id="UP000198694">
    <property type="component" value="Unassembled WGS sequence"/>
</dbReference>
<organism evidence="2 3">
    <name type="scientific">Sediminibacillus albus</name>
    <dbReference type="NCBI Taxonomy" id="407036"/>
    <lineage>
        <taxon>Bacteria</taxon>
        <taxon>Bacillati</taxon>
        <taxon>Bacillota</taxon>
        <taxon>Bacilli</taxon>
        <taxon>Bacillales</taxon>
        <taxon>Bacillaceae</taxon>
        <taxon>Sediminibacillus</taxon>
    </lineage>
</organism>
<dbReference type="AlphaFoldDB" id="A0A1G8ZQZ0"/>
<feature type="transmembrane region" description="Helical" evidence="1">
    <location>
        <begin position="135"/>
        <end position="154"/>
    </location>
</feature>